<dbReference type="InterPro" id="IPR036273">
    <property type="entry name" value="CRAL/TRIO_N_dom_sf"/>
</dbReference>
<evidence type="ECO:0000313" key="3">
    <source>
        <dbReference type="Proteomes" id="UP000481858"/>
    </source>
</evidence>
<dbReference type="Proteomes" id="UP000481858">
    <property type="component" value="Unassembled WGS sequence"/>
</dbReference>
<reference evidence="2 3" key="1">
    <citation type="submission" date="2019-12" db="EMBL/GenBank/DDBJ databases">
        <title>Draft genome sequence of the ascomycete Xylaria multiplex DSM 110363.</title>
        <authorList>
            <person name="Buettner E."/>
            <person name="Kellner H."/>
        </authorList>
    </citation>
    <scope>NUCLEOTIDE SEQUENCE [LARGE SCALE GENOMIC DNA]</scope>
    <source>
        <strain evidence="2 3">DSM 110363</strain>
    </source>
</reference>
<dbReference type="SMART" id="SM00516">
    <property type="entry name" value="SEC14"/>
    <property type="match status" value="1"/>
</dbReference>
<dbReference type="SMART" id="SM01100">
    <property type="entry name" value="CRAL_TRIO_N"/>
    <property type="match status" value="1"/>
</dbReference>
<dbReference type="Pfam" id="PF03765">
    <property type="entry name" value="CRAL_TRIO_N"/>
    <property type="match status" value="1"/>
</dbReference>
<dbReference type="Gene3D" id="1.10.8.20">
    <property type="entry name" value="N-terminal domain of phosphatidylinositol transfer protein sec14p"/>
    <property type="match status" value="1"/>
</dbReference>
<feature type="domain" description="CRAL-TRIO" evidence="1">
    <location>
        <begin position="141"/>
        <end position="316"/>
    </location>
</feature>
<sequence length="370" mass="41742">MAAATKSESNVELDPKYDHYDFPTTSIESREGYSGHLNAAQQAQVHQLRMMLESEGFAGQLDTLTLLRFLRARKFDVAAAKKMLVESDQWRNKMTILEVDDKATRGQQRLLSLDDKPLENPPEQPIKLEEMVRTWDKDGSFKRNLSKYYTQFYHKTDKDGRPCYFEKLGGIKFSELKKEKFTNDKMVLNLAVEYEKMVDPRLPACSRQAGHLVETSCTVLDADGVSILNPGPIYSYVQQTSTMSNSNYPERLGKMYIINVSKWYWGIWKVVSAFLDPVTASKIHVLSSSDYKAELLKQIPAENLPAAFGGKCNCEGGCELSDAGPWQEDEWKRPAWWEKDPSEATIENKPAEIVTADAAAAAEGETKVAA</sequence>
<dbReference type="SUPFAM" id="SSF52087">
    <property type="entry name" value="CRAL/TRIO domain"/>
    <property type="match status" value="1"/>
</dbReference>
<dbReference type="Gene3D" id="3.40.525.10">
    <property type="entry name" value="CRAL-TRIO lipid binding domain"/>
    <property type="match status" value="1"/>
</dbReference>
<gene>
    <name evidence="2" type="ORF">GQX73_g4282</name>
</gene>
<keyword evidence="3" id="KW-1185">Reference proteome</keyword>
<dbReference type="CDD" id="cd00170">
    <property type="entry name" value="SEC14"/>
    <property type="match status" value="1"/>
</dbReference>
<dbReference type="PROSITE" id="PS50191">
    <property type="entry name" value="CRAL_TRIO"/>
    <property type="match status" value="1"/>
</dbReference>
<dbReference type="InterPro" id="IPR036865">
    <property type="entry name" value="CRAL-TRIO_dom_sf"/>
</dbReference>
<evidence type="ECO:0000259" key="1">
    <source>
        <dbReference type="PROSITE" id="PS50191"/>
    </source>
</evidence>
<dbReference type="AlphaFoldDB" id="A0A7C8IRD6"/>
<dbReference type="Pfam" id="PF00650">
    <property type="entry name" value="CRAL_TRIO"/>
    <property type="match status" value="1"/>
</dbReference>
<dbReference type="PANTHER" id="PTHR45657:SF1">
    <property type="entry name" value="CRAL-TRIO DOMAIN-CONTAINING PROTEIN YKL091C-RELATED"/>
    <property type="match status" value="1"/>
</dbReference>
<comment type="caution">
    <text evidence="2">The sequence shown here is derived from an EMBL/GenBank/DDBJ whole genome shotgun (WGS) entry which is preliminary data.</text>
</comment>
<proteinExistence type="predicted"/>
<dbReference type="EMBL" id="WUBL01000038">
    <property type="protein sequence ID" value="KAF2969300.1"/>
    <property type="molecule type" value="Genomic_DNA"/>
</dbReference>
<dbReference type="InParanoid" id="A0A7C8IRD6"/>
<accession>A0A7C8IRD6</accession>
<dbReference type="InterPro" id="IPR051026">
    <property type="entry name" value="PI/PC_transfer"/>
</dbReference>
<name>A0A7C8IRD6_9PEZI</name>
<dbReference type="FunCoup" id="A0A7C8IRD6">
    <property type="interactions" value="423"/>
</dbReference>
<dbReference type="OrthoDB" id="1434354at2759"/>
<dbReference type="SUPFAM" id="SSF46938">
    <property type="entry name" value="CRAL/TRIO N-terminal domain"/>
    <property type="match status" value="1"/>
</dbReference>
<dbReference type="InterPro" id="IPR001251">
    <property type="entry name" value="CRAL-TRIO_dom"/>
</dbReference>
<dbReference type="InterPro" id="IPR011074">
    <property type="entry name" value="CRAL/TRIO_N_dom"/>
</dbReference>
<protein>
    <recommendedName>
        <fullName evidence="1">CRAL-TRIO domain-containing protein</fullName>
    </recommendedName>
</protein>
<evidence type="ECO:0000313" key="2">
    <source>
        <dbReference type="EMBL" id="KAF2969300.1"/>
    </source>
</evidence>
<dbReference type="PANTHER" id="PTHR45657">
    <property type="entry name" value="CRAL-TRIO DOMAIN-CONTAINING PROTEIN YKL091C-RELATED"/>
    <property type="match status" value="1"/>
</dbReference>
<organism evidence="2 3">
    <name type="scientific">Xylaria multiplex</name>
    <dbReference type="NCBI Taxonomy" id="323545"/>
    <lineage>
        <taxon>Eukaryota</taxon>
        <taxon>Fungi</taxon>
        <taxon>Dikarya</taxon>
        <taxon>Ascomycota</taxon>
        <taxon>Pezizomycotina</taxon>
        <taxon>Sordariomycetes</taxon>
        <taxon>Xylariomycetidae</taxon>
        <taxon>Xylariales</taxon>
        <taxon>Xylariaceae</taxon>
        <taxon>Xylaria</taxon>
    </lineage>
</organism>